<dbReference type="AlphaFoldDB" id="A0A8H5AVZ8"/>
<feature type="compositionally biased region" description="Basic and acidic residues" evidence="1">
    <location>
        <begin position="333"/>
        <end position="382"/>
    </location>
</feature>
<feature type="region of interest" description="Disordered" evidence="1">
    <location>
        <begin position="893"/>
        <end position="964"/>
    </location>
</feature>
<dbReference type="OrthoDB" id="2504266at2759"/>
<feature type="compositionally biased region" description="Basic and acidic residues" evidence="1">
    <location>
        <begin position="84"/>
        <end position="106"/>
    </location>
</feature>
<accession>A0A8H5AVZ8</accession>
<feature type="region of interest" description="Disordered" evidence="1">
    <location>
        <begin position="1011"/>
        <end position="1065"/>
    </location>
</feature>
<gene>
    <name evidence="2" type="ORF">D9619_003016</name>
</gene>
<dbReference type="EMBL" id="JAACJJ010000056">
    <property type="protein sequence ID" value="KAF5311761.1"/>
    <property type="molecule type" value="Genomic_DNA"/>
</dbReference>
<feature type="region of interest" description="Disordered" evidence="1">
    <location>
        <begin position="767"/>
        <end position="794"/>
    </location>
</feature>
<feature type="compositionally biased region" description="Low complexity" evidence="1">
    <location>
        <begin position="1"/>
        <end position="24"/>
    </location>
</feature>
<feature type="compositionally biased region" description="Basic and acidic residues" evidence="1">
    <location>
        <begin position="446"/>
        <end position="471"/>
    </location>
</feature>
<feature type="compositionally biased region" description="Basic and acidic residues" evidence="1">
    <location>
        <begin position="135"/>
        <end position="156"/>
    </location>
</feature>
<feature type="compositionally biased region" description="Basic and acidic residues" evidence="1">
    <location>
        <begin position="415"/>
        <end position="427"/>
    </location>
</feature>
<name>A0A8H5AVZ8_9AGAR</name>
<feature type="region of interest" description="Disordered" evidence="1">
    <location>
        <begin position="1"/>
        <end position="609"/>
    </location>
</feature>
<feature type="compositionally biased region" description="Basic residues" evidence="1">
    <location>
        <begin position="47"/>
        <end position="56"/>
    </location>
</feature>
<reference evidence="2 3" key="1">
    <citation type="journal article" date="2020" name="ISME J.">
        <title>Uncovering the hidden diversity of litter-decomposition mechanisms in mushroom-forming fungi.</title>
        <authorList>
            <person name="Floudas D."/>
            <person name="Bentzer J."/>
            <person name="Ahren D."/>
            <person name="Johansson T."/>
            <person name="Persson P."/>
            <person name="Tunlid A."/>
        </authorList>
    </citation>
    <scope>NUCLEOTIDE SEQUENCE [LARGE SCALE GENOMIC DNA]</scope>
    <source>
        <strain evidence="2 3">CBS 101986</strain>
    </source>
</reference>
<proteinExistence type="predicted"/>
<evidence type="ECO:0000313" key="3">
    <source>
        <dbReference type="Proteomes" id="UP000567179"/>
    </source>
</evidence>
<keyword evidence="3" id="KW-1185">Reference proteome</keyword>
<feature type="compositionally biased region" description="Basic and acidic residues" evidence="1">
    <location>
        <begin position="210"/>
        <end position="326"/>
    </location>
</feature>
<dbReference type="Proteomes" id="UP000567179">
    <property type="component" value="Unassembled WGS sequence"/>
</dbReference>
<feature type="compositionally biased region" description="Polar residues" evidence="1">
    <location>
        <begin position="122"/>
        <end position="132"/>
    </location>
</feature>
<feature type="compositionally biased region" description="Low complexity" evidence="1">
    <location>
        <begin position="770"/>
        <end position="794"/>
    </location>
</feature>
<feature type="compositionally biased region" description="Polar residues" evidence="1">
    <location>
        <begin position="474"/>
        <end position="493"/>
    </location>
</feature>
<comment type="caution">
    <text evidence="2">The sequence shown here is derived from an EMBL/GenBank/DDBJ whole genome shotgun (WGS) entry which is preliminary data.</text>
</comment>
<feature type="compositionally biased region" description="Basic and acidic residues" evidence="1">
    <location>
        <begin position="165"/>
        <end position="174"/>
    </location>
</feature>
<feature type="compositionally biased region" description="Gly residues" evidence="1">
    <location>
        <begin position="1030"/>
        <end position="1042"/>
    </location>
</feature>
<feature type="compositionally biased region" description="Polar residues" evidence="1">
    <location>
        <begin position="505"/>
        <end position="521"/>
    </location>
</feature>
<evidence type="ECO:0000313" key="2">
    <source>
        <dbReference type="EMBL" id="KAF5311761.1"/>
    </source>
</evidence>
<organism evidence="2 3">
    <name type="scientific">Psilocybe cf. subviscida</name>
    <dbReference type="NCBI Taxonomy" id="2480587"/>
    <lineage>
        <taxon>Eukaryota</taxon>
        <taxon>Fungi</taxon>
        <taxon>Dikarya</taxon>
        <taxon>Basidiomycota</taxon>
        <taxon>Agaricomycotina</taxon>
        <taxon>Agaricomycetes</taxon>
        <taxon>Agaricomycetidae</taxon>
        <taxon>Agaricales</taxon>
        <taxon>Agaricineae</taxon>
        <taxon>Strophariaceae</taxon>
        <taxon>Psilocybe</taxon>
    </lineage>
</organism>
<feature type="compositionally biased region" description="Polar residues" evidence="1">
    <location>
        <begin position="914"/>
        <end position="927"/>
    </location>
</feature>
<sequence length="1105" mass="121745">MSTHPADISASTTSDTSSTSQDATTPPPDSTEGTSEHPDKPPSPPRPLRKYSRKQLVRLSASPLVKPPDNMPELKVWFGSDNENALKKEEPPTPSTARERRFRRDAEDGDAPTRPSFRAALSQPSQMGNFKHQSLRADRERDRDRDRDGDKAKIGDTTRLQDVGLSDRYDRDRLGLPLPNSRTNKERDPAPHLAANTRSAQALSSNAASRRGETREVGGKKKVGEASEDWRRGAEPPKREDGRERARSRVRESSRSRRDPSSGRRDKDRDGERPPRGDRDRDDRREKDDSRRDRDLDLEDDPRRWRDDGKREERLASRRDKRDKGAGDSWDASGDKRWASGEDRDGRYKRTTGRERKANGLDDLKDRDDRRDKEREKEKEPAWMDTYVPSESTPGILGGQAPTGELDGIQAWKKGLKEREQHKEKDSISLVAPKAAEPSQPPQPENAEKLDEIQLFKLIMKKEQETKRPEGSSEGESFPQTATKAEDSASQPWQRGVEDVLGGRLSNTTPKLDTFSSSKPSSPYPAQFPPGLKDLSTIAAQSSLPAESAHDRALSSALETSQHAVKPSTDFGPPSGNGFQPPAGSRLLALASRGPPKAPVPSQPLNGTGLQALGLEPNFAKNDLRRQSPGFSPFEEQSRQSYILEEPRDIGLSQNQLAVNRGQIEQSYGNPAEAYNGMNANKGSRFAKFFDGKVREGVPANKPHQALGFGGNSPNPGQRLEQGSFGGLGPVSNGEQKTVEDLFAMLNISSQRNNMHASNAALGNNGGFNGHANAGVHPFQQQQQQPQHLHQQQQHLINRLEPLYDSRSDDRSFVPDGMVPGLRPIPPPNRGRELPVHFSEQEDQIHYNLQRLAQQQQLQQQQQQQALNQRNLDPLYGGGPNPALLAQQGGRHGLSLQNLQQQQQQQQFRGGPSPTFSQGGSLGNGPQQRLPPGLANLGGRPPHDPNQFLGLQGHPSAHHHNALQGNGLLPQQQQQVPFNNFNVGNLNFNGAQGRGPAHNIHNAGLQQLPLGNLGNPHMDPRLATHNHLMGLGGSGVGGGNRMNGGFPQQQGPAPSHLGMRQQQGQLPPHMQHPHLLPPHMQQQVQPGTSNQAQDLMALLMGGHRD</sequence>
<feature type="compositionally biased region" description="Polar residues" evidence="1">
    <location>
        <begin position="196"/>
        <end position="208"/>
    </location>
</feature>
<protein>
    <submittedName>
        <fullName evidence="2">Uncharacterized protein</fullName>
    </submittedName>
</protein>
<feature type="region of interest" description="Disordered" evidence="1">
    <location>
        <begin position="806"/>
        <end position="834"/>
    </location>
</feature>
<evidence type="ECO:0000256" key="1">
    <source>
        <dbReference type="SAM" id="MobiDB-lite"/>
    </source>
</evidence>